<sequence length="93" mass="10967">MEMASFSNFLRTLVYIIAFYYILRFLSRLLFPILVKKAVEHAQDDMRQQFGSYQNPNDNYRRNDGEVTVDASNAPKSKETKKVGEYIDYEEID</sequence>
<keyword evidence="2" id="KW-0472">Membrane</keyword>
<dbReference type="InterPro" id="IPR032272">
    <property type="entry name" value="DUF4834"/>
</dbReference>
<feature type="transmembrane region" description="Helical" evidence="2">
    <location>
        <begin position="12"/>
        <end position="31"/>
    </location>
</feature>
<protein>
    <submittedName>
        <fullName evidence="3">DUF4834 family protein</fullName>
    </submittedName>
</protein>
<dbReference type="RefSeq" id="WP_176004155.1">
    <property type="nucleotide sequence ID" value="NZ_JABWMI010000001.1"/>
</dbReference>
<evidence type="ECO:0000313" key="3">
    <source>
        <dbReference type="EMBL" id="NYA69332.1"/>
    </source>
</evidence>
<feature type="compositionally biased region" description="Basic and acidic residues" evidence="1">
    <location>
        <begin position="76"/>
        <end position="85"/>
    </location>
</feature>
<keyword evidence="2" id="KW-1133">Transmembrane helix</keyword>
<reference evidence="3 4" key="1">
    <citation type="submission" date="2020-07" db="EMBL/GenBank/DDBJ databases">
        <authorList>
            <person name="Sun Q."/>
        </authorList>
    </citation>
    <scope>NUCLEOTIDE SEQUENCE [LARGE SCALE GENOMIC DNA]</scope>
    <source>
        <strain evidence="3 4">MAH-1</strain>
    </source>
</reference>
<keyword evidence="4" id="KW-1185">Reference proteome</keyword>
<feature type="region of interest" description="Disordered" evidence="1">
    <location>
        <begin position="49"/>
        <end position="93"/>
    </location>
</feature>
<evidence type="ECO:0000313" key="4">
    <source>
        <dbReference type="Proteomes" id="UP000535020"/>
    </source>
</evidence>
<comment type="caution">
    <text evidence="3">The sequence shown here is derived from an EMBL/GenBank/DDBJ whole genome shotgun (WGS) entry which is preliminary data.</text>
</comment>
<dbReference type="Proteomes" id="UP000535020">
    <property type="component" value="Unassembled WGS sequence"/>
</dbReference>
<evidence type="ECO:0000256" key="2">
    <source>
        <dbReference type="SAM" id="Phobius"/>
    </source>
</evidence>
<gene>
    <name evidence="3" type="ORF">HZF10_00255</name>
</gene>
<dbReference type="EMBL" id="JACBJI010000001">
    <property type="protein sequence ID" value="NYA69332.1"/>
    <property type="molecule type" value="Genomic_DNA"/>
</dbReference>
<accession>A0A7Y9C5M2</accession>
<feature type="compositionally biased region" description="Polar residues" evidence="1">
    <location>
        <begin position="49"/>
        <end position="58"/>
    </location>
</feature>
<name>A0A7Y9C5M2_9FLAO</name>
<organism evidence="3 4">
    <name type="scientific">Flavobacterium agri</name>
    <dbReference type="NCBI Taxonomy" id="2743471"/>
    <lineage>
        <taxon>Bacteria</taxon>
        <taxon>Pseudomonadati</taxon>
        <taxon>Bacteroidota</taxon>
        <taxon>Flavobacteriia</taxon>
        <taxon>Flavobacteriales</taxon>
        <taxon>Flavobacteriaceae</taxon>
        <taxon>Flavobacterium</taxon>
    </lineage>
</organism>
<dbReference type="Pfam" id="PF16118">
    <property type="entry name" value="DUF4834"/>
    <property type="match status" value="1"/>
</dbReference>
<proteinExistence type="predicted"/>
<keyword evidence="2" id="KW-0812">Transmembrane</keyword>
<evidence type="ECO:0000256" key="1">
    <source>
        <dbReference type="SAM" id="MobiDB-lite"/>
    </source>
</evidence>
<dbReference type="AlphaFoldDB" id="A0A7Y9C5M2"/>